<proteinExistence type="predicted"/>
<evidence type="ECO:0000313" key="1">
    <source>
        <dbReference type="EMBL" id="RDB29461.1"/>
    </source>
</evidence>
<comment type="caution">
    <text evidence="1">The sequence shown here is derived from an EMBL/GenBank/DDBJ whole genome shotgun (WGS) entry which is preliminary data.</text>
</comment>
<dbReference type="Proteomes" id="UP000076154">
    <property type="component" value="Unassembled WGS sequence"/>
</dbReference>
<sequence length="160" mass="17642">MERWHTGYCKIRVLSHCNRQVASSPPSQQVEDVHREYGIFLLGVLVTAFASPFSPLALEAGVDLGRALPARGHCQCQHTLGCLYVCDTQTNECYCRTLIVIYLLEVCIAGDSNSPPHDRDCSPHWSIVDRPCNTGPTVLRRDGQNVAVDAKSNPIVLVPI</sequence>
<reference evidence="1" key="1">
    <citation type="submission" date="2018-04" db="EMBL/GenBank/DDBJ databases">
        <title>Whole genome sequencing of Hypsizygus marmoreus.</title>
        <authorList>
            <person name="Choi I.-G."/>
            <person name="Min B."/>
            <person name="Kim J.-G."/>
            <person name="Kim S."/>
            <person name="Oh Y.-L."/>
            <person name="Kong W.-S."/>
            <person name="Park H."/>
            <person name="Jeong J."/>
            <person name="Song E.-S."/>
        </authorList>
    </citation>
    <scope>NUCLEOTIDE SEQUENCE [LARGE SCALE GENOMIC DNA]</scope>
    <source>
        <strain evidence="1">51987-8</strain>
    </source>
</reference>
<accession>A0A369K4A4</accession>
<name>A0A369K4A4_HYPMA</name>
<organism evidence="1 2">
    <name type="scientific">Hypsizygus marmoreus</name>
    <name type="common">White beech mushroom</name>
    <name type="synonym">Agaricus marmoreus</name>
    <dbReference type="NCBI Taxonomy" id="39966"/>
    <lineage>
        <taxon>Eukaryota</taxon>
        <taxon>Fungi</taxon>
        <taxon>Dikarya</taxon>
        <taxon>Basidiomycota</taxon>
        <taxon>Agaricomycotina</taxon>
        <taxon>Agaricomycetes</taxon>
        <taxon>Agaricomycetidae</taxon>
        <taxon>Agaricales</taxon>
        <taxon>Tricholomatineae</taxon>
        <taxon>Lyophyllaceae</taxon>
        <taxon>Hypsizygus</taxon>
    </lineage>
</organism>
<dbReference type="EMBL" id="LUEZ02000010">
    <property type="protein sequence ID" value="RDB29461.1"/>
    <property type="molecule type" value="Genomic_DNA"/>
</dbReference>
<evidence type="ECO:0000313" key="2">
    <source>
        <dbReference type="Proteomes" id="UP000076154"/>
    </source>
</evidence>
<protein>
    <submittedName>
        <fullName evidence="1">Uncharacterized protein</fullName>
    </submittedName>
</protein>
<gene>
    <name evidence="1" type="ORF">Hypma_014818</name>
</gene>
<keyword evidence="2" id="KW-1185">Reference proteome</keyword>
<dbReference type="InParanoid" id="A0A369K4A4"/>
<dbReference type="AlphaFoldDB" id="A0A369K4A4"/>